<comment type="caution">
    <text evidence="2">The sequence shown here is derived from an EMBL/GenBank/DDBJ whole genome shotgun (WGS) entry which is preliminary data.</text>
</comment>
<dbReference type="InterPro" id="IPR037522">
    <property type="entry name" value="HD_GYP_dom"/>
</dbReference>
<organism evidence="2 3">
    <name type="scientific">Vibrio caribbeanicus ATCC BAA-2122</name>
    <dbReference type="NCBI Taxonomy" id="796620"/>
    <lineage>
        <taxon>Bacteria</taxon>
        <taxon>Pseudomonadati</taxon>
        <taxon>Pseudomonadota</taxon>
        <taxon>Gammaproteobacteria</taxon>
        <taxon>Vibrionales</taxon>
        <taxon>Vibrionaceae</taxon>
        <taxon>Vibrio</taxon>
    </lineage>
</organism>
<dbReference type="Gene3D" id="1.10.3210.10">
    <property type="entry name" value="Hypothetical protein af1432"/>
    <property type="match status" value="2"/>
</dbReference>
<accession>E3BJD5</accession>
<dbReference type="eggNOG" id="COG2206">
    <property type="taxonomic scope" value="Bacteria"/>
</dbReference>
<dbReference type="Proteomes" id="UP000002943">
    <property type="component" value="Unassembled WGS sequence"/>
</dbReference>
<dbReference type="InterPro" id="IPR003607">
    <property type="entry name" value="HD/PDEase_dom"/>
</dbReference>
<dbReference type="PROSITE" id="PS51832">
    <property type="entry name" value="HD_GYP"/>
    <property type="match status" value="1"/>
</dbReference>
<feature type="domain" description="HD-GYP" evidence="1">
    <location>
        <begin position="223"/>
        <end position="416"/>
    </location>
</feature>
<dbReference type="CDD" id="cd00077">
    <property type="entry name" value="HDc"/>
    <property type="match status" value="1"/>
</dbReference>
<dbReference type="SMART" id="SM00471">
    <property type="entry name" value="HDc"/>
    <property type="match status" value="1"/>
</dbReference>
<evidence type="ECO:0000313" key="3">
    <source>
        <dbReference type="Proteomes" id="UP000002943"/>
    </source>
</evidence>
<sequence length="416" mass="47631">MLQTEREISVDLIQAAFVIASTTDILREKEKSHKQKVAYISYCCAQKMGWEAQLCQQAFVVGLIHDCGFSLKGKQEFLLAQNRSDLEQHDLMRGYLMLRECSPFAQLAEPVLYQKTDWKFLQKITTTSIYNKHMAALIHLATFIEKRITLEALDQYQNIKKSVKDRLIQQVLSYSGTKFHPQHTESIKSLFHSDGFWFSMESHFIEELSNTFSCEQWSHQLSGVSAAISVAELLLEIIAGKSDFTYTHSIKVAKLALYLGSKMGYSEENAQMLYLAGMIHDIGKIKTPEYVLHKPSKLDDEEFTCIKRHATDSHYLLGKMFRHRYLANWAANHHERLDGSGYPLGLTAKYLDEPSRIIAVVDVFQALTQHRPYRGGMSLPQVLEILKQSVYHKQLDGNVFSHLLQYADECFSISTA</sequence>
<dbReference type="STRING" id="796620.VIBC2010_07039"/>
<protein>
    <recommendedName>
        <fullName evidence="1">HD-GYP domain-containing protein</fullName>
    </recommendedName>
</protein>
<evidence type="ECO:0000313" key="2">
    <source>
        <dbReference type="EMBL" id="EFP96704.1"/>
    </source>
</evidence>
<dbReference type="InterPro" id="IPR006675">
    <property type="entry name" value="HDIG_dom"/>
</dbReference>
<reference evidence="2 3" key="1">
    <citation type="journal article" date="2012" name="Int. J. Syst. Evol. Microbiol.">
        <title>Vibrio caribbeanicus sp. nov., isolated from the marine sponge Scleritoderma cyanea.</title>
        <authorList>
            <person name="Hoffmann M."/>
            <person name="Monday S.R."/>
            <person name="Allard M.W."/>
            <person name="Strain E.A."/>
            <person name="Whittaker P."/>
            <person name="Naum M."/>
            <person name="McCarthy P.J."/>
            <person name="Lopez J.V."/>
            <person name="Fischer M."/>
            <person name="Brown E.W."/>
        </authorList>
    </citation>
    <scope>NUCLEOTIDE SEQUENCE [LARGE SCALE GENOMIC DNA]</scope>
    <source>
        <strain evidence="2 3">ATCC BAA-2122</strain>
    </source>
</reference>
<dbReference type="EMBL" id="AEIU01000069">
    <property type="protein sequence ID" value="EFP96704.1"/>
    <property type="molecule type" value="Genomic_DNA"/>
</dbReference>
<dbReference type="GO" id="GO:0009214">
    <property type="term" value="P:cyclic nucleotide catabolic process"/>
    <property type="evidence" value="ECO:0007669"/>
    <property type="project" value="TreeGrafter"/>
</dbReference>
<dbReference type="PANTHER" id="PTHR43155:SF1">
    <property type="entry name" value="3'3'-CGAMP-SPECIFIC PHOSPHODIESTERASE 1"/>
    <property type="match status" value="1"/>
</dbReference>
<dbReference type="RefSeq" id="WP_009601134.1">
    <property type="nucleotide sequence ID" value="NZ_AEIU01000069.1"/>
</dbReference>
<dbReference type="SUPFAM" id="SSF109604">
    <property type="entry name" value="HD-domain/PDEase-like"/>
    <property type="match status" value="2"/>
</dbReference>
<gene>
    <name evidence="2" type="ORF">VIBC2010_07039</name>
</gene>
<name>E3BJD5_9VIBR</name>
<dbReference type="Pfam" id="PF13487">
    <property type="entry name" value="HD_5"/>
    <property type="match status" value="1"/>
</dbReference>
<evidence type="ECO:0000259" key="1">
    <source>
        <dbReference type="PROSITE" id="PS51832"/>
    </source>
</evidence>
<dbReference type="AlphaFoldDB" id="E3BJD5"/>
<dbReference type="PANTHER" id="PTHR43155">
    <property type="entry name" value="CYCLIC DI-GMP PHOSPHODIESTERASE PA4108-RELATED"/>
    <property type="match status" value="1"/>
</dbReference>
<dbReference type="NCBIfam" id="TIGR00277">
    <property type="entry name" value="HDIG"/>
    <property type="match status" value="1"/>
</dbReference>
<keyword evidence="3" id="KW-1185">Reference proteome</keyword>
<proteinExistence type="predicted"/>
<dbReference type="GO" id="GO:0004112">
    <property type="term" value="F:cyclic-nucleotide phosphodiesterase activity"/>
    <property type="evidence" value="ECO:0007669"/>
    <property type="project" value="TreeGrafter"/>
</dbReference>